<dbReference type="AlphaFoldDB" id="A0A2G8SUG6"/>
<name>A0A2G8SUG6_9APHY</name>
<feature type="region of interest" description="Disordered" evidence="1">
    <location>
        <begin position="1"/>
        <end position="39"/>
    </location>
</feature>
<keyword evidence="3" id="KW-1185">Reference proteome</keyword>
<accession>A0A2G8SUG6</accession>
<dbReference type="STRING" id="1077348.A0A2G8SUG6"/>
<evidence type="ECO:0000313" key="2">
    <source>
        <dbReference type="EMBL" id="PIL37394.1"/>
    </source>
</evidence>
<protein>
    <submittedName>
        <fullName evidence="2">Uncharacterized protein</fullName>
    </submittedName>
</protein>
<feature type="region of interest" description="Disordered" evidence="1">
    <location>
        <begin position="51"/>
        <end position="134"/>
    </location>
</feature>
<dbReference type="EMBL" id="AYKW01000001">
    <property type="protein sequence ID" value="PIL37394.1"/>
    <property type="molecule type" value="Genomic_DNA"/>
</dbReference>
<dbReference type="Proteomes" id="UP000230002">
    <property type="component" value="Unassembled WGS sequence"/>
</dbReference>
<evidence type="ECO:0000313" key="3">
    <source>
        <dbReference type="Proteomes" id="UP000230002"/>
    </source>
</evidence>
<feature type="compositionally biased region" description="Low complexity" evidence="1">
    <location>
        <begin position="97"/>
        <end position="130"/>
    </location>
</feature>
<feature type="compositionally biased region" description="Low complexity" evidence="1">
    <location>
        <begin position="762"/>
        <end position="776"/>
    </location>
</feature>
<comment type="caution">
    <text evidence="2">The sequence shown here is derived from an EMBL/GenBank/DDBJ whole genome shotgun (WGS) entry which is preliminary data.</text>
</comment>
<sequence>MSDPFNVPTVPEQDQSGGDGLPTYDDLAQQHGPNSRFGRWKEWIEKRAAERYNDLTPADLERRRQRGWGDGVDQQSNQAQARPPRDPSLPTLSVYAPSTYSSSDGSSPQPFSMYSSDPSSYAQSSYTSQPVSMYSNAPSSYNSLPISMYSNVASSYTFAQPPPHPQLQLQTSFLQGMPSPFSHATYPPPPQTLIPEPLEPSHLKLYNFGSRFLPHTTSPIRCLLPLNNHHLLLIGHDNGLSVLDMFPSDWNDDNETEKGPSDAEAKVVWEGEGVHQMTILESESTGEGTPQGVVLALVSTEDTSSSKDSESMKVLRMYNLGSLISLAKYYATQKGARPLDLRSSGKSSQSSGKKHHHHRPPSSITKGLKNLVLDNGIAQPQTPSRHPEPQASYSSITDSWASPSKSKGKAAETPLRADSTDSEWDVVNELPLRWATNYTPLASSGSRLQNCSVVLYDVWRNEGQRGPGGVLLAIGTKSSILLYEAPKGERAFRFTKEFYTPLPARNITFIHQSVQDSMSRSPSDVFPRTTPLDNVSHQRHMRVSSFGSNSRVYPTQLSLFVVFEKKAGTIRVADAAVGEVELYEDNWSAHQSMLMSTPAASPLTSRRSRGSWDGRGFAKEKGVWVRPVRFDVPGAIGRTAFTQMYLLTRGRQSHIIPHPLPARVSAVPPYRILYWTSTPTHISVRICDSDDLDEPPILQIMAFGEEGVEIQEVPLSQLSERKGKGRAQEPVRTQADVGGAAGLLVGGGNWDRPFFQGGLQRSYSTSSADTYGSSSTVDNEDRERRLRSREGVYGWVRRGGEDYRVVWLGGGNEEDDDFE</sequence>
<proteinExistence type="predicted"/>
<gene>
    <name evidence="2" type="ORF">GSI_01088</name>
</gene>
<dbReference type="OrthoDB" id="2590590at2759"/>
<organism evidence="2 3">
    <name type="scientific">Ganoderma sinense ZZ0214-1</name>
    <dbReference type="NCBI Taxonomy" id="1077348"/>
    <lineage>
        <taxon>Eukaryota</taxon>
        <taxon>Fungi</taxon>
        <taxon>Dikarya</taxon>
        <taxon>Basidiomycota</taxon>
        <taxon>Agaricomycotina</taxon>
        <taxon>Agaricomycetes</taxon>
        <taxon>Polyporales</taxon>
        <taxon>Polyporaceae</taxon>
        <taxon>Ganoderma</taxon>
    </lineage>
</organism>
<feature type="compositionally biased region" description="Polar residues" evidence="1">
    <location>
        <begin position="391"/>
        <end position="405"/>
    </location>
</feature>
<feature type="region of interest" description="Disordered" evidence="1">
    <location>
        <begin position="337"/>
        <end position="420"/>
    </location>
</feature>
<reference evidence="2 3" key="1">
    <citation type="journal article" date="2015" name="Sci. Rep.">
        <title>Chromosome-level genome map provides insights into diverse defense mechanisms in the medicinal fungus Ganoderma sinense.</title>
        <authorList>
            <person name="Zhu Y."/>
            <person name="Xu J."/>
            <person name="Sun C."/>
            <person name="Zhou S."/>
            <person name="Xu H."/>
            <person name="Nelson D.R."/>
            <person name="Qian J."/>
            <person name="Song J."/>
            <person name="Luo H."/>
            <person name="Xiang L."/>
            <person name="Li Y."/>
            <person name="Xu Z."/>
            <person name="Ji A."/>
            <person name="Wang L."/>
            <person name="Lu S."/>
            <person name="Hayward A."/>
            <person name="Sun W."/>
            <person name="Li X."/>
            <person name="Schwartz D.C."/>
            <person name="Wang Y."/>
            <person name="Chen S."/>
        </authorList>
    </citation>
    <scope>NUCLEOTIDE SEQUENCE [LARGE SCALE GENOMIC DNA]</scope>
    <source>
        <strain evidence="2 3">ZZ0214-1</strain>
    </source>
</reference>
<evidence type="ECO:0000256" key="1">
    <source>
        <dbReference type="SAM" id="MobiDB-lite"/>
    </source>
</evidence>
<feature type="region of interest" description="Disordered" evidence="1">
    <location>
        <begin position="761"/>
        <end position="784"/>
    </location>
</feature>